<organism evidence="2 3">
    <name type="scientific">Albula glossodonta</name>
    <name type="common">roundjaw bonefish</name>
    <dbReference type="NCBI Taxonomy" id="121402"/>
    <lineage>
        <taxon>Eukaryota</taxon>
        <taxon>Metazoa</taxon>
        <taxon>Chordata</taxon>
        <taxon>Craniata</taxon>
        <taxon>Vertebrata</taxon>
        <taxon>Euteleostomi</taxon>
        <taxon>Actinopterygii</taxon>
        <taxon>Neopterygii</taxon>
        <taxon>Teleostei</taxon>
        <taxon>Albuliformes</taxon>
        <taxon>Albulidae</taxon>
        <taxon>Albula</taxon>
    </lineage>
</organism>
<proteinExistence type="predicted"/>
<dbReference type="EMBL" id="JAFBMS010000208">
    <property type="protein sequence ID" value="KAG9333271.1"/>
    <property type="molecule type" value="Genomic_DNA"/>
</dbReference>
<feature type="region of interest" description="Disordered" evidence="1">
    <location>
        <begin position="25"/>
        <end position="68"/>
    </location>
</feature>
<keyword evidence="3" id="KW-1185">Reference proteome</keyword>
<comment type="caution">
    <text evidence="2">The sequence shown here is derived from an EMBL/GenBank/DDBJ whole genome shotgun (WGS) entry which is preliminary data.</text>
</comment>
<protein>
    <submittedName>
        <fullName evidence="2">Uncharacterized protein</fullName>
    </submittedName>
</protein>
<feature type="compositionally biased region" description="Polar residues" evidence="1">
    <location>
        <begin position="25"/>
        <end position="41"/>
    </location>
</feature>
<feature type="region of interest" description="Disordered" evidence="1">
    <location>
        <begin position="107"/>
        <end position="127"/>
    </location>
</feature>
<dbReference type="Proteomes" id="UP000824540">
    <property type="component" value="Unassembled WGS sequence"/>
</dbReference>
<evidence type="ECO:0000313" key="3">
    <source>
        <dbReference type="Proteomes" id="UP000824540"/>
    </source>
</evidence>
<accession>A0A8T2N453</accession>
<name>A0A8T2N453_9TELE</name>
<reference evidence="2" key="1">
    <citation type="thesis" date="2021" institute="BYU ScholarsArchive" country="Provo, UT, USA">
        <title>Applications of and Algorithms for Genome Assembly and Genomic Analyses with an Emphasis on Marine Teleosts.</title>
        <authorList>
            <person name="Pickett B.D."/>
        </authorList>
    </citation>
    <scope>NUCLEOTIDE SEQUENCE</scope>
    <source>
        <strain evidence="2">HI-2016</strain>
    </source>
</reference>
<evidence type="ECO:0000313" key="2">
    <source>
        <dbReference type="EMBL" id="KAG9333271.1"/>
    </source>
</evidence>
<sequence>MQLQSSFERTLIFIPVSVILGKKGLSSQANGGEQDPLSSPMENVKKVTPVTYNPTGRSPDVTLPPTAQSAFPVRGQVTDGKEGRVIGQELHSGREGRVIGWSITHRRLRSSNGGPQSDCAAPMGDCR</sequence>
<evidence type="ECO:0000256" key="1">
    <source>
        <dbReference type="SAM" id="MobiDB-lite"/>
    </source>
</evidence>
<gene>
    <name evidence="2" type="ORF">JZ751_012925</name>
</gene>
<dbReference type="AlphaFoldDB" id="A0A8T2N453"/>
<feature type="non-terminal residue" evidence="2">
    <location>
        <position position="1"/>
    </location>
</feature>